<dbReference type="EMBL" id="CAFBLT010000003">
    <property type="protein sequence ID" value="CAB4883243.1"/>
    <property type="molecule type" value="Genomic_DNA"/>
</dbReference>
<dbReference type="AlphaFoldDB" id="A0A6J7RG11"/>
<dbReference type="Gene3D" id="3.40.720.10">
    <property type="entry name" value="Alkaline Phosphatase, subunit A"/>
    <property type="match status" value="1"/>
</dbReference>
<dbReference type="InterPro" id="IPR017850">
    <property type="entry name" value="Alkaline_phosphatase_core_sf"/>
</dbReference>
<dbReference type="PANTHER" id="PTHR10151">
    <property type="entry name" value="ECTONUCLEOTIDE PYROPHOSPHATASE/PHOSPHODIESTERASE"/>
    <property type="match status" value="1"/>
</dbReference>
<evidence type="ECO:0000313" key="3">
    <source>
        <dbReference type="EMBL" id="CAB5027621.1"/>
    </source>
</evidence>
<dbReference type="SUPFAM" id="SSF53649">
    <property type="entry name" value="Alkaline phosphatase-like"/>
    <property type="match status" value="1"/>
</dbReference>
<gene>
    <name evidence="1" type="ORF">UFOPK3164_01355</name>
    <name evidence="2" type="ORF">UFOPK3427_01737</name>
    <name evidence="3" type="ORF">UFOPK4112_01342</name>
</gene>
<dbReference type="EMBL" id="CAFBPM010000014">
    <property type="protein sequence ID" value="CAB5027621.1"/>
    <property type="molecule type" value="Genomic_DNA"/>
</dbReference>
<accession>A0A6J7RG11</accession>
<evidence type="ECO:0000313" key="2">
    <source>
        <dbReference type="EMBL" id="CAB4883243.1"/>
    </source>
</evidence>
<evidence type="ECO:0000313" key="1">
    <source>
        <dbReference type="EMBL" id="CAB4832592.1"/>
    </source>
</evidence>
<organism evidence="3">
    <name type="scientific">freshwater metagenome</name>
    <dbReference type="NCBI Taxonomy" id="449393"/>
    <lineage>
        <taxon>unclassified sequences</taxon>
        <taxon>metagenomes</taxon>
        <taxon>ecological metagenomes</taxon>
    </lineage>
</organism>
<sequence>MPLAPIVPDYQGRSVVNVIPALTSTGRPGPLGDLTQALSGASAVVLVLLDGLGALQLSERSALAPVMAGAQMQPLTSVAPSTTAAALTSLTTGVAPGEHGIVGYRFRLGTDTLQALRWSVNERDAMKAHPPDLIQRITPLLTRDGEGVPYVGDRKFAKSGFTRAHLRGATYVGISNVEELVASTVSSSQTSPFVIAYHDTIDKTAHSKGLEAHYDAALSEADGIVHQLRQQLAEDVAIVVTSDHGQVEGNPRSVSLSRSTLMLVECMSGEGRFRWLHSVPGHASDVFERVSEEARESCWVLTKRDVLDAGWLGEVDDEISDRLGDVAVIPFTDLYVADPATPKEARMKSRHGSLTEAEMMVPLIVL</sequence>
<dbReference type="Pfam" id="PF01663">
    <property type="entry name" value="Phosphodiest"/>
    <property type="match status" value="1"/>
</dbReference>
<dbReference type="EMBL" id="CAFABE010000075">
    <property type="protein sequence ID" value="CAB4832592.1"/>
    <property type="molecule type" value="Genomic_DNA"/>
</dbReference>
<dbReference type="PANTHER" id="PTHR10151:SF120">
    <property type="entry name" value="BIS(5'-ADENOSYL)-TRIPHOSPHATASE"/>
    <property type="match status" value="1"/>
</dbReference>
<proteinExistence type="predicted"/>
<dbReference type="GO" id="GO:0016787">
    <property type="term" value="F:hydrolase activity"/>
    <property type="evidence" value="ECO:0007669"/>
    <property type="project" value="UniProtKB-ARBA"/>
</dbReference>
<reference evidence="3" key="1">
    <citation type="submission" date="2020-05" db="EMBL/GenBank/DDBJ databases">
        <authorList>
            <person name="Chiriac C."/>
            <person name="Salcher M."/>
            <person name="Ghai R."/>
            <person name="Kavagutti S V."/>
        </authorList>
    </citation>
    <scope>NUCLEOTIDE SEQUENCE</scope>
</reference>
<name>A0A6J7RG11_9ZZZZ</name>
<dbReference type="InterPro" id="IPR002591">
    <property type="entry name" value="Phosphodiest/P_Trfase"/>
</dbReference>
<protein>
    <submittedName>
        <fullName evidence="3">Unannotated protein</fullName>
    </submittedName>
</protein>